<feature type="signal peptide" evidence="1">
    <location>
        <begin position="1"/>
        <end position="24"/>
    </location>
</feature>
<keyword evidence="1" id="KW-0732">Signal</keyword>
<accession>A0A9P7YM56</accession>
<gene>
    <name evidence="2" type="ORF">BJ875DRAFT_457367</name>
</gene>
<reference evidence="2" key="1">
    <citation type="journal article" date="2021" name="IMA Fungus">
        <title>Genomic characterization of three marine fungi, including Emericellopsis atlantica sp. nov. with signatures of a generalist lifestyle and marine biomass degradation.</title>
        <authorList>
            <person name="Hagestad O.C."/>
            <person name="Hou L."/>
            <person name="Andersen J.H."/>
            <person name="Hansen E.H."/>
            <person name="Altermark B."/>
            <person name="Li C."/>
            <person name="Kuhnert E."/>
            <person name="Cox R.J."/>
            <person name="Crous P.W."/>
            <person name="Spatafora J.W."/>
            <person name="Lail K."/>
            <person name="Amirebrahimi M."/>
            <person name="Lipzen A."/>
            <person name="Pangilinan J."/>
            <person name="Andreopoulos W."/>
            <person name="Hayes R.D."/>
            <person name="Ng V."/>
            <person name="Grigoriev I.V."/>
            <person name="Jackson S.A."/>
            <person name="Sutton T.D.S."/>
            <person name="Dobson A.D.W."/>
            <person name="Rama T."/>
        </authorList>
    </citation>
    <scope>NUCLEOTIDE SEQUENCE</scope>
    <source>
        <strain evidence="2">TRa018bII</strain>
    </source>
</reference>
<dbReference type="Proteomes" id="UP000824998">
    <property type="component" value="Unassembled WGS sequence"/>
</dbReference>
<protein>
    <recommendedName>
        <fullName evidence="4">Secreted protein</fullName>
    </recommendedName>
</protein>
<sequence>MLSDQSLILKCSAFLLLFTPPTTLSPWFTSLIPPMSFESTGNIAAPSLIPVMQSLFRAIALPAPRVEFCGSSQPLLISYRETSSELWHHVL</sequence>
<feature type="chain" id="PRO_5040396756" description="Secreted protein" evidence="1">
    <location>
        <begin position="25"/>
        <end position="91"/>
    </location>
</feature>
<dbReference type="EMBL" id="MU251415">
    <property type="protein sequence ID" value="KAG9236077.1"/>
    <property type="molecule type" value="Genomic_DNA"/>
</dbReference>
<evidence type="ECO:0000313" key="3">
    <source>
        <dbReference type="Proteomes" id="UP000824998"/>
    </source>
</evidence>
<proteinExistence type="predicted"/>
<dbReference type="AlphaFoldDB" id="A0A9P7YM56"/>
<keyword evidence="3" id="KW-1185">Reference proteome</keyword>
<comment type="caution">
    <text evidence="2">The sequence shown here is derived from an EMBL/GenBank/DDBJ whole genome shotgun (WGS) entry which is preliminary data.</text>
</comment>
<evidence type="ECO:0000313" key="2">
    <source>
        <dbReference type="EMBL" id="KAG9236077.1"/>
    </source>
</evidence>
<evidence type="ECO:0000256" key="1">
    <source>
        <dbReference type="SAM" id="SignalP"/>
    </source>
</evidence>
<evidence type="ECO:0008006" key="4">
    <source>
        <dbReference type="Google" id="ProtNLM"/>
    </source>
</evidence>
<name>A0A9P7YM56_9HELO</name>
<organism evidence="2 3">
    <name type="scientific">Amylocarpus encephaloides</name>
    <dbReference type="NCBI Taxonomy" id="45428"/>
    <lineage>
        <taxon>Eukaryota</taxon>
        <taxon>Fungi</taxon>
        <taxon>Dikarya</taxon>
        <taxon>Ascomycota</taxon>
        <taxon>Pezizomycotina</taxon>
        <taxon>Leotiomycetes</taxon>
        <taxon>Helotiales</taxon>
        <taxon>Helotiales incertae sedis</taxon>
        <taxon>Amylocarpus</taxon>
    </lineage>
</organism>